<feature type="region of interest" description="Disordered" evidence="1">
    <location>
        <begin position="46"/>
        <end position="69"/>
    </location>
</feature>
<name>X7YNB5_MYCXE</name>
<comment type="caution">
    <text evidence="2">The sequence shown here is derived from an EMBL/GenBank/DDBJ whole genome shotgun (WGS) entry which is preliminary data.</text>
</comment>
<gene>
    <name evidence="2" type="ORF">I553_9758</name>
</gene>
<proteinExistence type="predicted"/>
<protein>
    <submittedName>
        <fullName evidence="2">Serine/threonine kinase domain protein</fullName>
    </submittedName>
</protein>
<dbReference type="PATRIC" id="fig|1299334.3.peg.9251"/>
<accession>X7YNB5</accession>
<organism evidence="2">
    <name type="scientific">Mycobacterium xenopi 4042</name>
    <dbReference type="NCBI Taxonomy" id="1299334"/>
    <lineage>
        <taxon>Bacteria</taxon>
        <taxon>Bacillati</taxon>
        <taxon>Actinomycetota</taxon>
        <taxon>Actinomycetes</taxon>
        <taxon>Mycobacteriales</taxon>
        <taxon>Mycobacteriaceae</taxon>
        <taxon>Mycobacterium</taxon>
    </lineage>
</organism>
<reference evidence="2" key="1">
    <citation type="submission" date="2014-01" db="EMBL/GenBank/DDBJ databases">
        <authorList>
            <person name="Brown-Elliot B."/>
            <person name="Wallace R."/>
            <person name="Lenaerts A."/>
            <person name="Ordway D."/>
            <person name="DeGroote M.A."/>
            <person name="Parker T."/>
            <person name="Sizemore C."/>
            <person name="Tallon L.J."/>
            <person name="Sadzewicz L.K."/>
            <person name="Sengamalay N."/>
            <person name="Fraser C.M."/>
            <person name="Hine E."/>
            <person name="Shefchek K.A."/>
            <person name="Das S.P."/>
            <person name="Tettelin H."/>
        </authorList>
    </citation>
    <scope>NUCLEOTIDE SEQUENCE [LARGE SCALE GENOMIC DNA]</scope>
    <source>
        <strain evidence="2">4042</strain>
    </source>
</reference>
<dbReference type="AlphaFoldDB" id="X7YNB5"/>
<evidence type="ECO:0000313" key="2">
    <source>
        <dbReference type="EMBL" id="EUA08702.1"/>
    </source>
</evidence>
<keyword evidence="2" id="KW-0418">Kinase</keyword>
<evidence type="ECO:0000256" key="1">
    <source>
        <dbReference type="SAM" id="MobiDB-lite"/>
    </source>
</evidence>
<sequence>MFEPTAAAAMVEFFTTALSRDAAKRPDTAEDMLRAWRAIFSAVDTETAPQESDSAAARADVSTPLAAAG</sequence>
<dbReference type="GO" id="GO:0016301">
    <property type="term" value="F:kinase activity"/>
    <property type="evidence" value="ECO:0007669"/>
    <property type="project" value="UniProtKB-KW"/>
</dbReference>
<dbReference type="EMBL" id="JAOB01000090">
    <property type="protein sequence ID" value="EUA08702.1"/>
    <property type="molecule type" value="Genomic_DNA"/>
</dbReference>
<keyword evidence="2" id="KW-0808">Transferase</keyword>